<feature type="compositionally biased region" description="Basic and acidic residues" evidence="1">
    <location>
        <begin position="1"/>
        <end position="12"/>
    </location>
</feature>
<protein>
    <submittedName>
        <fullName evidence="2">Uncharacterized protein</fullName>
    </submittedName>
</protein>
<organism evidence="2 3">
    <name type="scientific">Rhodococcus opacus</name>
    <name type="common">Nocardia opaca</name>
    <dbReference type="NCBI Taxonomy" id="37919"/>
    <lineage>
        <taxon>Bacteria</taxon>
        <taxon>Bacillati</taxon>
        <taxon>Actinomycetota</taxon>
        <taxon>Actinomycetes</taxon>
        <taxon>Mycobacteriales</taxon>
        <taxon>Nocardiaceae</taxon>
        <taxon>Rhodococcus</taxon>
    </lineage>
</organism>
<reference evidence="2 3" key="1">
    <citation type="submission" date="2014-07" db="EMBL/GenBank/DDBJ databases">
        <authorList>
            <person name="Zhang J.E."/>
            <person name="Yang H."/>
            <person name="Guo J."/>
            <person name="Deng Z."/>
            <person name="Luo H."/>
            <person name="Luo M."/>
            <person name="Zhao B."/>
        </authorList>
    </citation>
    <scope>NUCLEOTIDE SEQUENCE [LARGE SCALE GENOMIC DNA]</scope>
    <source>
        <strain evidence="2 3">1CP</strain>
        <plasmid evidence="3">Plasmid pr1cp1</plasmid>
    </source>
</reference>
<gene>
    <name evidence="2" type="ORF">R1CP_35985</name>
</gene>
<evidence type="ECO:0000256" key="1">
    <source>
        <dbReference type="SAM" id="MobiDB-lite"/>
    </source>
</evidence>
<dbReference type="Proteomes" id="UP000186108">
    <property type="component" value="Plasmid pR1CP1"/>
</dbReference>
<name>A0A1B1KGP8_RHOOP</name>
<evidence type="ECO:0000313" key="3">
    <source>
        <dbReference type="Proteomes" id="UP000186108"/>
    </source>
</evidence>
<feature type="region of interest" description="Disordered" evidence="1">
    <location>
        <begin position="1"/>
        <end position="22"/>
    </location>
</feature>
<sequence>MRKDQRPPDRESSAQGAPAVSVRATFPDGSAFALSPAIYARAAGGSYEVLGRRVESSAEPWSGAIHLRLDAASRTDPVTAPPPGWCTQHRTDLIARSDDLASI</sequence>
<proteinExistence type="predicted"/>
<dbReference type="EMBL" id="CP009112">
    <property type="protein sequence ID" value="ANS31803.1"/>
    <property type="molecule type" value="Genomic_DNA"/>
</dbReference>
<evidence type="ECO:0000313" key="2">
    <source>
        <dbReference type="EMBL" id="ANS31803.1"/>
    </source>
</evidence>
<keyword evidence="2" id="KW-0614">Plasmid</keyword>
<dbReference type="AlphaFoldDB" id="A0A1B1KGP8"/>
<geneLocation type="plasmid" evidence="3">
    <name>pr1cp1</name>
</geneLocation>
<accession>A0A1B1KGP8</accession>